<dbReference type="InterPro" id="IPR023213">
    <property type="entry name" value="CAT-like_dom_sf"/>
</dbReference>
<dbReference type="InterPro" id="IPR036625">
    <property type="entry name" value="E3-bd_dom_sf"/>
</dbReference>
<evidence type="ECO:0000313" key="11">
    <source>
        <dbReference type="Proteomes" id="UP000195975"/>
    </source>
</evidence>
<keyword evidence="6 7" id="KW-0012">Acyltransferase</keyword>
<evidence type="ECO:0000259" key="9">
    <source>
        <dbReference type="PROSITE" id="PS50968"/>
    </source>
</evidence>
<dbReference type="PANTHER" id="PTHR43178:SF5">
    <property type="entry name" value="LIPOAMIDE ACYLTRANSFERASE COMPONENT OF BRANCHED-CHAIN ALPHA-KETO ACID DEHYDROGENASE COMPLEX, MITOCHONDRIAL"/>
    <property type="match status" value="1"/>
</dbReference>
<keyword evidence="4 7" id="KW-0808">Transferase</keyword>
<evidence type="ECO:0000256" key="5">
    <source>
        <dbReference type="ARBA" id="ARBA00022823"/>
    </source>
</evidence>
<dbReference type="Proteomes" id="UP000195975">
    <property type="component" value="Unassembled WGS sequence"/>
</dbReference>
<accession>A0A9Q5SQG9</accession>
<dbReference type="Gene3D" id="4.10.320.10">
    <property type="entry name" value="E3-binding domain"/>
    <property type="match status" value="1"/>
</dbReference>
<sequence>MSTFEIKMPKLGESITEGTIVSWSVKVGDAVQEDDVLFEVSTAKVSAEIPSPVAGKVLKLLFAEGDTVAVGTAVALIQLEGEEGETQESSASAAAKSDESTTVRSTPAEPAQPVKSSKEEDGRWYSPIVLQLAQEAKISQAELDAIPGTGYEGRLSKKDIKDYITTKKSGVAPQAVTVTGQSLTSLPDSGEQSHRATATTATGQAPASTTGGNDKRNNPVSPVASANGDEIVEMDRVARILSDHMVMSKKVSPHVTTVVEADVTRLVKWRSRVKEAFFKREGVPLTYMPAIAEATAKALAEFPYVNASVDGYKVILKKHINLGIAVSLPDGNLIVPVIHDADKLNLNGLAGSIDSLAAKARSNKLMPDDIQGGTFTITNFGSFKSLFGTPIINQPQVAILGVGFIEKKPAVVETPEGDTIAIRHKMYLSLSYDHRIINGALGGEFLRRVADYLENWDK</sequence>
<dbReference type="AlphaFoldDB" id="A0A9Q5SQG9"/>
<dbReference type="SUPFAM" id="SSF47005">
    <property type="entry name" value="Peripheral subunit-binding domain of 2-oxo acid dehydrogenase complex"/>
    <property type="match status" value="1"/>
</dbReference>
<reference evidence="11" key="1">
    <citation type="submission" date="2017-04" db="EMBL/GenBank/DDBJ databases">
        <title>Function of individual gut microbiota members based on whole genome sequencing of pure cultures obtained from chicken caecum.</title>
        <authorList>
            <person name="Medvecky M."/>
            <person name="Cejkova D."/>
            <person name="Polansky O."/>
            <person name="Karasova D."/>
            <person name="Kubasova T."/>
            <person name="Cizek A."/>
            <person name="Rychlik I."/>
        </authorList>
    </citation>
    <scope>NUCLEOTIDE SEQUENCE [LARGE SCALE GENOMIC DNA]</scope>
    <source>
        <strain evidence="11">An42</strain>
    </source>
</reference>
<dbReference type="InterPro" id="IPR050743">
    <property type="entry name" value="2-oxoacid_DH_E2_comp"/>
</dbReference>
<name>A0A9Q5SQG9_9BACT</name>
<dbReference type="Gene3D" id="2.40.50.100">
    <property type="match status" value="1"/>
</dbReference>
<organism evidence="10 11">
    <name type="scientific">Parabacteroides johnsonii</name>
    <dbReference type="NCBI Taxonomy" id="387661"/>
    <lineage>
        <taxon>Bacteria</taxon>
        <taxon>Pseudomonadati</taxon>
        <taxon>Bacteroidota</taxon>
        <taxon>Bacteroidia</taxon>
        <taxon>Bacteroidales</taxon>
        <taxon>Tannerellaceae</taxon>
        <taxon>Parabacteroides</taxon>
    </lineage>
</organism>
<dbReference type="Pfam" id="PF02817">
    <property type="entry name" value="E3_binding"/>
    <property type="match status" value="1"/>
</dbReference>
<feature type="compositionally biased region" description="Low complexity" evidence="8">
    <location>
        <begin position="196"/>
        <end position="212"/>
    </location>
</feature>
<evidence type="ECO:0000256" key="7">
    <source>
        <dbReference type="RuleBase" id="RU003423"/>
    </source>
</evidence>
<feature type="region of interest" description="Disordered" evidence="8">
    <location>
        <begin position="182"/>
        <end position="225"/>
    </location>
</feature>
<evidence type="ECO:0000256" key="2">
    <source>
        <dbReference type="ARBA" id="ARBA00007317"/>
    </source>
</evidence>
<comment type="caution">
    <text evidence="10">The sequence shown here is derived from an EMBL/GenBank/DDBJ whole genome shotgun (WGS) entry which is preliminary data.</text>
</comment>
<dbReference type="PROSITE" id="PS50968">
    <property type="entry name" value="BIOTINYL_LIPOYL"/>
    <property type="match status" value="1"/>
</dbReference>
<dbReference type="InterPro" id="IPR011053">
    <property type="entry name" value="Single_hybrid_motif"/>
</dbReference>
<dbReference type="PANTHER" id="PTHR43178">
    <property type="entry name" value="DIHYDROLIPOAMIDE ACETYLTRANSFERASE COMPONENT OF PYRUVATE DEHYDROGENASE COMPLEX"/>
    <property type="match status" value="1"/>
</dbReference>
<dbReference type="InterPro" id="IPR004167">
    <property type="entry name" value="PSBD"/>
</dbReference>
<dbReference type="InterPro" id="IPR001078">
    <property type="entry name" value="2-oxoacid_DH_actylTfrase"/>
</dbReference>
<dbReference type="EMBL" id="NFIJ01000016">
    <property type="protein sequence ID" value="OUO04061.1"/>
    <property type="molecule type" value="Genomic_DNA"/>
</dbReference>
<dbReference type="Gene3D" id="3.30.559.10">
    <property type="entry name" value="Chloramphenicol acetyltransferase-like domain"/>
    <property type="match status" value="1"/>
</dbReference>
<evidence type="ECO:0000256" key="8">
    <source>
        <dbReference type="SAM" id="MobiDB-lite"/>
    </source>
</evidence>
<comment type="similarity">
    <text evidence="2 7">Belongs to the 2-oxoacid dehydrogenase family.</text>
</comment>
<comment type="cofactor">
    <cofactor evidence="1 7">
        <name>(R)-lipoate</name>
        <dbReference type="ChEBI" id="CHEBI:83088"/>
    </cofactor>
</comment>
<dbReference type="Pfam" id="PF00198">
    <property type="entry name" value="2-oxoacid_dh"/>
    <property type="match status" value="1"/>
</dbReference>
<dbReference type="EC" id="2.3.1.-" evidence="7"/>
<feature type="region of interest" description="Disordered" evidence="8">
    <location>
        <begin position="82"/>
        <end position="120"/>
    </location>
</feature>
<evidence type="ECO:0000256" key="4">
    <source>
        <dbReference type="ARBA" id="ARBA00022679"/>
    </source>
</evidence>
<dbReference type="PROSITE" id="PS00189">
    <property type="entry name" value="LIPOYL"/>
    <property type="match status" value="1"/>
</dbReference>
<evidence type="ECO:0000256" key="1">
    <source>
        <dbReference type="ARBA" id="ARBA00001938"/>
    </source>
</evidence>
<evidence type="ECO:0000256" key="6">
    <source>
        <dbReference type="ARBA" id="ARBA00023315"/>
    </source>
</evidence>
<dbReference type="GO" id="GO:0005737">
    <property type="term" value="C:cytoplasm"/>
    <property type="evidence" value="ECO:0007669"/>
    <property type="project" value="TreeGrafter"/>
</dbReference>
<protein>
    <recommendedName>
        <fullName evidence="7">Dihydrolipoamide acetyltransferase component of pyruvate dehydrogenase complex</fullName>
        <ecNumber evidence="7">2.3.1.-</ecNumber>
    </recommendedName>
</protein>
<dbReference type="GO" id="GO:0031405">
    <property type="term" value="F:lipoic acid binding"/>
    <property type="evidence" value="ECO:0007669"/>
    <property type="project" value="TreeGrafter"/>
</dbReference>
<dbReference type="SUPFAM" id="SSF52777">
    <property type="entry name" value="CoA-dependent acyltransferases"/>
    <property type="match status" value="1"/>
</dbReference>
<dbReference type="Pfam" id="PF00364">
    <property type="entry name" value="Biotin_lipoyl"/>
    <property type="match status" value="1"/>
</dbReference>
<evidence type="ECO:0000313" key="10">
    <source>
        <dbReference type="EMBL" id="OUO04061.1"/>
    </source>
</evidence>
<gene>
    <name evidence="10" type="ORF">B5F96_13425</name>
</gene>
<keyword evidence="5 7" id="KW-0450">Lipoyl</keyword>
<dbReference type="CDD" id="cd06849">
    <property type="entry name" value="lipoyl_domain"/>
    <property type="match status" value="1"/>
</dbReference>
<evidence type="ECO:0000256" key="3">
    <source>
        <dbReference type="ARBA" id="ARBA00011484"/>
    </source>
</evidence>
<dbReference type="InterPro" id="IPR003016">
    <property type="entry name" value="2-oxoA_DH_lipoyl-BS"/>
</dbReference>
<dbReference type="InterPro" id="IPR000089">
    <property type="entry name" value="Biotin_lipoyl"/>
</dbReference>
<feature type="domain" description="Lipoyl-binding" evidence="9">
    <location>
        <begin position="3"/>
        <end position="78"/>
    </location>
</feature>
<proteinExistence type="inferred from homology"/>
<comment type="subunit">
    <text evidence="3">Forms a 24-polypeptide structural core with octahedral symmetry.</text>
</comment>
<dbReference type="GO" id="GO:0016407">
    <property type="term" value="F:acetyltransferase activity"/>
    <property type="evidence" value="ECO:0007669"/>
    <property type="project" value="TreeGrafter"/>
</dbReference>
<dbReference type="SUPFAM" id="SSF51230">
    <property type="entry name" value="Single hybrid motif"/>
    <property type="match status" value="1"/>
</dbReference>